<gene>
    <name evidence="2" type="ORF">SPSIL_008840</name>
</gene>
<evidence type="ECO:0000313" key="2">
    <source>
        <dbReference type="EMBL" id="XFO64775.1"/>
    </source>
</evidence>
<dbReference type="InterPro" id="IPR056670">
    <property type="entry name" value="DUF7768"/>
</dbReference>
<dbReference type="Pfam" id="PF24963">
    <property type="entry name" value="DUF7768"/>
    <property type="match status" value="1"/>
</dbReference>
<name>A0ABZ3IGH8_9FIRM</name>
<proteinExistence type="predicted"/>
<dbReference type="Gene3D" id="3.40.50.10400">
    <property type="entry name" value="Hypothetical protein PA1492"/>
    <property type="match status" value="1"/>
</dbReference>
<keyword evidence="3" id="KW-1185">Reference proteome</keyword>
<dbReference type="Proteomes" id="UP000216752">
    <property type="component" value="Chromosome"/>
</dbReference>
<evidence type="ECO:0000259" key="1">
    <source>
        <dbReference type="Pfam" id="PF24963"/>
    </source>
</evidence>
<reference evidence="2" key="1">
    <citation type="submission" date="2024-05" db="EMBL/GenBank/DDBJ databases">
        <title>Isolation and characterization of Sporomusa carbonis sp. nov., a carboxydotrophic hydrogenogen in the genus of Sporomusa isolated from a charcoal burning pile.</title>
        <authorList>
            <person name="Boeer T."/>
            <person name="Rosenbaum F."/>
            <person name="Eysell L."/>
            <person name="Mueller V."/>
            <person name="Daniel R."/>
            <person name="Poehlein A."/>
        </authorList>
    </citation>
    <scope>NUCLEOTIDE SEQUENCE [LARGE SCALE GENOMIC DNA]</scope>
    <source>
        <strain evidence="2">DSM 10669</strain>
    </source>
</reference>
<dbReference type="SUPFAM" id="SSF52309">
    <property type="entry name" value="N-(deoxy)ribosyltransferase-like"/>
    <property type="match status" value="1"/>
</dbReference>
<sequence>MKTVYIAHPLRDNIEENVKKVDAICQQLHNQGEVIPFSPIHAFGFVDPKDDQTKVFEYCKVLLSKADELWVHGNWRNSEGCLIEIEFALQQGIPVMYK</sequence>
<dbReference type="RefSeq" id="WP_169718029.1">
    <property type="nucleotide sequence ID" value="NZ_CP155573.1"/>
</dbReference>
<protein>
    <recommendedName>
        <fullName evidence="1">DUF7768 domain-containing protein</fullName>
    </recommendedName>
</protein>
<organism evidence="2 3">
    <name type="scientific">Sporomusa silvacetica DSM 10669</name>
    <dbReference type="NCBI Taxonomy" id="1123289"/>
    <lineage>
        <taxon>Bacteria</taxon>
        <taxon>Bacillati</taxon>
        <taxon>Bacillota</taxon>
        <taxon>Negativicutes</taxon>
        <taxon>Selenomonadales</taxon>
        <taxon>Sporomusaceae</taxon>
        <taxon>Sporomusa</taxon>
    </lineage>
</organism>
<evidence type="ECO:0000313" key="3">
    <source>
        <dbReference type="Proteomes" id="UP000216752"/>
    </source>
</evidence>
<feature type="domain" description="DUF7768" evidence="1">
    <location>
        <begin position="2"/>
        <end position="97"/>
    </location>
</feature>
<dbReference type="EMBL" id="CP155573">
    <property type="protein sequence ID" value="XFO64775.1"/>
    <property type="molecule type" value="Genomic_DNA"/>
</dbReference>
<accession>A0ABZ3IGH8</accession>